<gene>
    <name evidence="1" type="primary">Contig15098.g16091</name>
    <name evidence="1" type="ORF">STYLEM_1551</name>
</gene>
<dbReference type="PANTHER" id="PTHR24114">
    <property type="entry name" value="LEUCINE RICH REPEAT FAMILY PROTEIN"/>
    <property type="match status" value="1"/>
</dbReference>
<reference evidence="1 2" key="1">
    <citation type="submission" date="2014-06" db="EMBL/GenBank/DDBJ databases">
        <authorList>
            <person name="Swart Estienne"/>
        </authorList>
    </citation>
    <scope>NUCLEOTIDE SEQUENCE [LARGE SCALE GENOMIC DNA]</scope>
    <source>
        <strain evidence="1 2">130c</strain>
    </source>
</reference>
<dbReference type="PANTHER" id="PTHR24114:SF2">
    <property type="entry name" value="F-BOX DOMAIN-CONTAINING PROTEIN-RELATED"/>
    <property type="match status" value="1"/>
</dbReference>
<evidence type="ECO:0000313" key="2">
    <source>
        <dbReference type="Proteomes" id="UP000039865"/>
    </source>
</evidence>
<evidence type="ECO:0008006" key="3">
    <source>
        <dbReference type="Google" id="ProtNLM"/>
    </source>
</evidence>
<name>A0A077ZRP1_STYLE</name>
<dbReference type="Gene3D" id="3.80.10.10">
    <property type="entry name" value="Ribonuclease Inhibitor"/>
    <property type="match status" value="2"/>
</dbReference>
<protein>
    <recommendedName>
        <fullName evidence="3">Leucine Rich Repeat family protein</fullName>
    </recommendedName>
</protein>
<dbReference type="SUPFAM" id="SSF52047">
    <property type="entry name" value="RNI-like"/>
    <property type="match status" value="1"/>
</dbReference>
<organism evidence="1 2">
    <name type="scientific">Stylonychia lemnae</name>
    <name type="common">Ciliate</name>
    <dbReference type="NCBI Taxonomy" id="5949"/>
    <lineage>
        <taxon>Eukaryota</taxon>
        <taxon>Sar</taxon>
        <taxon>Alveolata</taxon>
        <taxon>Ciliophora</taxon>
        <taxon>Intramacronucleata</taxon>
        <taxon>Spirotrichea</taxon>
        <taxon>Stichotrichia</taxon>
        <taxon>Sporadotrichida</taxon>
        <taxon>Oxytrichidae</taxon>
        <taxon>Stylonychinae</taxon>
        <taxon>Stylonychia</taxon>
    </lineage>
</organism>
<dbReference type="InterPro" id="IPR052394">
    <property type="entry name" value="LRR-containing"/>
</dbReference>
<accession>A0A077ZRP1</accession>
<evidence type="ECO:0000313" key="1">
    <source>
        <dbReference type="EMBL" id="CDW72588.1"/>
    </source>
</evidence>
<dbReference type="InParanoid" id="A0A077ZRP1"/>
<dbReference type="EMBL" id="CCKQ01001473">
    <property type="protein sequence ID" value="CDW72588.1"/>
    <property type="molecule type" value="Genomic_DNA"/>
</dbReference>
<sequence>MIMSSLKQSKAPQMLESYDGKDPRFTMIDYNRFKHNGNNQANLNIKKALGDISKKRKEINDINTSRSHIQNIIAQNKLFTNDSTKQSDVYDENHTEKVPPVLIIGKFSLVLKSYDQAVQQEQFFTKKLRTKPDFGQFPQIQNHKNQAHSLRNSIDHKQFKQLSQFDQSFTNTPGYFRKEVDQVMNDESLLKGYKDVSTHNNKISKERFTIFQQDFEVRINKMNNHLDSELNSLSKNVQTIPNNKSIGEFTSPMKHPERNLLSPKRHAQHHTKEILIKLENQARDQHSNQKSHRYTENNSSAQVFDKINNNTGKFLNLSPRLMNDGFANKDMAEITFGNNSKATISFGNFNSTTYSRESSFDTEAEFVKDGIDEDFTSEELKLQEQEFSLKIEQMINEFQIKKELHIHHNSSSNPEYSRRSISPQFEILSKNLKEQTIEQLVHDVKEKNNFNEVCKQYSFPSQSEKLDLDPNLQYFLKCYKENVLALPTLSRIQNKQFSLQGYPLNKGICKAVKKYLQTCKNCLTKLALDNNALQDKWLKSILQGVESQDDFKQIILCRNHVGKYSTAVLSNILKRTFPKNLEDLRITNCKITSTCSANILISIKESLYLKRLSLVKANLSDYCIGLLSQVLTSSRHLIDLDISWNGLRSQNLREFWTALSKFIKYNKNLLHLDLSHTRLESETVREIGTNLRKAKSLLSIHFTGNPGANQEVRQFLFERIHAKTNQNYNHMIEMHVSQQHRPQSPRSSQVIDGVQMKILTRKRKMIDSVNLQNLNPPADNLKLIFQRFLGHKFEQPGSGQWQMLTQDDIYDAPVCCECWICSKWIYTIIFWSKSIEYAVCEEQISNDQQSLEALSRFDDKKISCPQIAGGFNSWTPQEFIKLSDYCYHLDPAKNDAIKIMKKQGKIREEVASVSQLNQKDQITYQQIQNEVNQDYRQHWKDIVTKQNKYKKIQYINNIHLENVDLRNEEVFIYACFMRPGKNSYLIKSHETQEVNMLRSISCLREEDIPICKINYLITPFKDIKGTKQKTFQRVFKKDTSVFKEWKEDTPQTIQLMLDDDLKYWKIHRFIKDDNDRLMCEKIIRQNVVLIKKIFITEICNSSFPNISWIDFSNFCEKCKIFDKNVIIATIDRIFIATNVELEKNDDNPDKALQRYEFYEILVRIAQAKFRDPGITPTINEGLTKLLNEHIFPLAEPDSWQEFRDEQLWVMEVNDILEANLEGLKKVYSYYWEPRKKFMTYQDTINLMLRDSQLNLIEKDAVYCYGMCKMSVITESNDTWQYKQLKFVELLELIGRIAILKFKNSENETLALYKKIEYILDILLKMVEVQRKDVNIQVNEESESDDEY</sequence>
<dbReference type="InterPro" id="IPR032675">
    <property type="entry name" value="LRR_dom_sf"/>
</dbReference>
<dbReference type="Proteomes" id="UP000039865">
    <property type="component" value="Unassembled WGS sequence"/>
</dbReference>
<keyword evidence="2" id="KW-1185">Reference proteome</keyword>
<proteinExistence type="predicted"/>
<dbReference type="OrthoDB" id="312968at2759"/>